<dbReference type="Proteomes" id="UP000076871">
    <property type="component" value="Unassembled WGS sequence"/>
</dbReference>
<name>A0A165IDK5_9APHY</name>
<feature type="region of interest" description="Disordered" evidence="1">
    <location>
        <begin position="276"/>
        <end position="319"/>
    </location>
</feature>
<evidence type="ECO:0000256" key="1">
    <source>
        <dbReference type="SAM" id="MobiDB-lite"/>
    </source>
</evidence>
<protein>
    <recommendedName>
        <fullName evidence="4">RRM domain-containing protein</fullName>
    </recommendedName>
</protein>
<dbReference type="AlphaFoldDB" id="A0A165IDK5"/>
<dbReference type="OrthoDB" id="48651at2759"/>
<dbReference type="InParanoid" id="A0A165IDK5"/>
<dbReference type="SUPFAM" id="SSF54928">
    <property type="entry name" value="RNA-binding domain, RBD"/>
    <property type="match status" value="1"/>
</dbReference>
<dbReference type="RefSeq" id="XP_040770444.1">
    <property type="nucleotide sequence ID" value="XM_040907594.1"/>
</dbReference>
<dbReference type="EMBL" id="KV427605">
    <property type="protein sequence ID" value="KZT12934.1"/>
    <property type="molecule type" value="Genomic_DNA"/>
</dbReference>
<feature type="compositionally biased region" description="Basic and acidic residues" evidence="1">
    <location>
        <begin position="276"/>
        <end position="287"/>
    </location>
</feature>
<dbReference type="InterPro" id="IPR035979">
    <property type="entry name" value="RBD_domain_sf"/>
</dbReference>
<dbReference type="GeneID" id="63824623"/>
<evidence type="ECO:0000313" key="2">
    <source>
        <dbReference type="EMBL" id="KZT12934.1"/>
    </source>
</evidence>
<dbReference type="STRING" id="1314785.A0A165IDK5"/>
<evidence type="ECO:0008006" key="4">
    <source>
        <dbReference type="Google" id="ProtNLM"/>
    </source>
</evidence>
<evidence type="ECO:0000313" key="3">
    <source>
        <dbReference type="Proteomes" id="UP000076871"/>
    </source>
</evidence>
<feature type="compositionally biased region" description="Basic and acidic residues" evidence="1">
    <location>
        <begin position="352"/>
        <end position="365"/>
    </location>
</feature>
<proteinExistence type="predicted"/>
<feature type="region of interest" description="Disordered" evidence="1">
    <location>
        <begin position="227"/>
        <end position="248"/>
    </location>
</feature>
<keyword evidence="3" id="KW-1185">Reference proteome</keyword>
<gene>
    <name evidence="2" type="ORF">LAESUDRAFT_719230</name>
</gene>
<dbReference type="GO" id="GO:0003676">
    <property type="term" value="F:nucleic acid binding"/>
    <property type="evidence" value="ECO:0007669"/>
    <property type="project" value="InterPro"/>
</dbReference>
<reference evidence="2 3" key="1">
    <citation type="journal article" date="2016" name="Mol. Biol. Evol.">
        <title>Comparative Genomics of Early-Diverging Mushroom-Forming Fungi Provides Insights into the Origins of Lignocellulose Decay Capabilities.</title>
        <authorList>
            <person name="Nagy L.G."/>
            <person name="Riley R."/>
            <person name="Tritt A."/>
            <person name="Adam C."/>
            <person name="Daum C."/>
            <person name="Floudas D."/>
            <person name="Sun H."/>
            <person name="Yadav J.S."/>
            <person name="Pangilinan J."/>
            <person name="Larsson K.H."/>
            <person name="Matsuura K."/>
            <person name="Barry K."/>
            <person name="Labutti K."/>
            <person name="Kuo R."/>
            <person name="Ohm R.A."/>
            <person name="Bhattacharya S.S."/>
            <person name="Shirouzu T."/>
            <person name="Yoshinaga Y."/>
            <person name="Martin F.M."/>
            <person name="Grigoriev I.V."/>
            <person name="Hibbett D.S."/>
        </authorList>
    </citation>
    <scope>NUCLEOTIDE SEQUENCE [LARGE SCALE GENOMIC DNA]</scope>
    <source>
        <strain evidence="2 3">93-53</strain>
    </source>
</reference>
<sequence length="365" mass="39742">MTEVIGNLRRTYLPLPTKFLFTAVIGNFVSVLTESELEDVFVRLQDKPEGFGYIEFADFQGPKHVLEKSGSNLASRVIHVRVAEPQSFCGSYGRELPPPSVSGTGSNWRASSRRPLQSSIASSFECEAGEPSLRSTFREGPIFSTDTKDRWAFSGKYKPSVSEGPGSRFSSMRGCGDMELSWNVPNPPKRTTAQAPHDCFLSSRYVASNSTPSTPQMGRWKLELLPRSSGSSAVPSPLASPNSSAAAPSTHKLNLFSVAKPVDISGREAAIEERLEKEQEQFKERASHSMSRTSSRTASQRRWDHPGTPASPTSDTHKSPVMLAANVRPLFSFASAAAGKKDAAGDSTAENGTHEETEKIEEVKI</sequence>
<feature type="region of interest" description="Disordered" evidence="1">
    <location>
        <begin position="337"/>
        <end position="365"/>
    </location>
</feature>
<organism evidence="2 3">
    <name type="scientific">Laetiporus sulphureus 93-53</name>
    <dbReference type="NCBI Taxonomy" id="1314785"/>
    <lineage>
        <taxon>Eukaryota</taxon>
        <taxon>Fungi</taxon>
        <taxon>Dikarya</taxon>
        <taxon>Basidiomycota</taxon>
        <taxon>Agaricomycotina</taxon>
        <taxon>Agaricomycetes</taxon>
        <taxon>Polyporales</taxon>
        <taxon>Laetiporus</taxon>
    </lineage>
</organism>
<accession>A0A165IDK5</accession>
<feature type="compositionally biased region" description="Low complexity" evidence="1">
    <location>
        <begin position="288"/>
        <end position="300"/>
    </location>
</feature>